<dbReference type="Proteomes" id="UP000800097">
    <property type="component" value="Unassembled WGS sequence"/>
</dbReference>
<dbReference type="InterPro" id="IPR052897">
    <property type="entry name" value="Sec-Metab_Biosynth_Hydrolase"/>
</dbReference>
<reference evidence="2" key="1">
    <citation type="journal article" date="2020" name="Stud. Mycol.">
        <title>101 Dothideomycetes genomes: a test case for predicting lifestyles and emergence of pathogens.</title>
        <authorList>
            <person name="Haridas S."/>
            <person name="Albert R."/>
            <person name="Binder M."/>
            <person name="Bloem J."/>
            <person name="Labutti K."/>
            <person name="Salamov A."/>
            <person name="Andreopoulos B."/>
            <person name="Baker S."/>
            <person name="Barry K."/>
            <person name="Bills G."/>
            <person name="Bluhm B."/>
            <person name="Cannon C."/>
            <person name="Castanera R."/>
            <person name="Culley D."/>
            <person name="Daum C."/>
            <person name="Ezra D."/>
            <person name="Gonzalez J."/>
            <person name="Henrissat B."/>
            <person name="Kuo A."/>
            <person name="Liang C."/>
            <person name="Lipzen A."/>
            <person name="Lutzoni F."/>
            <person name="Magnuson J."/>
            <person name="Mondo S."/>
            <person name="Nolan M."/>
            <person name="Ohm R."/>
            <person name="Pangilinan J."/>
            <person name="Park H.-J."/>
            <person name="Ramirez L."/>
            <person name="Alfaro M."/>
            <person name="Sun H."/>
            <person name="Tritt A."/>
            <person name="Yoshinaga Y."/>
            <person name="Zwiers L.-H."/>
            <person name="Turgeon B."/>
            <person name="Goodwin S."/>
            <person name="Spatafora J."/>
            <person name="Crous P."/>
            <person name="Grigoriev I."/>
        </authorList>
    </citation>
    <scope>NUCLEOTIDE SEQUENCE</scope>
    <source>
        <strain evidence="2">CBS 379.55</strain>
    </source>
</reference>
<dbReference type="AlphaFoldDB" id="A0A6A6JD72"/>
<dbReference type="PANTHER" id="PTHR37017:SF11">
    <property type="entry name" value="ESTERASE_LIPASE_THIOESTERASE DOMAIN-CONTAINING PROTEIN"/>
    <property type="match status" value="1"/>
</dbReference>
<dbReference type="GO" id="GO:0016787">
    <property type="term" value="F:hydrolase activity"/>
    <property type="evidence" value="ECO:0007669"/>
    <property type="project" value="UniProtKB-KW"/>
</dbReference>
<sequence>MAKPQIVLVPGAWHTPDCFDIITEKLKAHGYTVHSLQMPAVGRDDNPVKDLEEDYAALREVVNRAIGEGNDVVVVPHSWAGIPVTGGLSGFGKKKRQELGLPGGIVKCAYIASLIIPEGQSLSSVLPGDKPDWWEVRGPLAIVKNYRPFYDPDIPAQEQEVLAKRLKSHSLATFVTPITSASWREIPTSYLLCEDDQSFPAFAQELMTNAAKDMGADIDVQRVKAGHSPFLSQPDAVVDFIRRAAGEKV</sequence>
<dbReference type="GeneID" id="54546292"/>
<evidence type="ECO:0000313" key="2">
    <source>
        <dbReference type="EMBL" id="KAF2274217.1"/>
    </source>
</evidence>
<dbReference type="OrthoDB" id="1263307at2759"/>
<dbReference type="InterPro" id="IPR000073">
    <property type="entry name" value="AB_hydrolase_1"/>
</dbReference>
<name>A0A6A6JD72_WESOR</name>
<gene>
    <name evidence="2" type="ORF">EI97DRAFT_131412</name>
</gene>
<dbReference type="RefSeq" id="XP_033651756.1">
    <property type="nucleotide sequence ID" value="XM_033793117.1"/>
</dbReference>
<proteinExistence type="predicted"/>
<dbReference type="Gene3D" id="3.40.50.1820">
    <property type="entry name" value="alpha/beta hydrolase"/>
    <property type="match status" value="1"/>
</dbReference>
<dbReference type="PANTHER" id="PTHR37017">
    <property type="entry name" value="AB HYDROLASE-1 DOMAIN-CONTAINING PROTEIN-RELATED"/>
    <property type="match status" value="1"/>
</dbReference>
<protein>
    <submittedName>
        <fullName evidence="2">Alpha/beta-hydrolase</fullName>
    </submittedName>
</protein>
<feature type="domain" description="AB hydrolase-1" evidence="1">
    <location>
        <begin position="6"/>
        <end position="239"/>
    </location>
</feature>
<keyword evidence="3" id="KW-1185">Reference proteome</keyword>
<organism evidence="2 3">
    <name type="scientific">Westerdykella ornata</name>
    <dbReference type="NCBI Taxonomy" id="318751"/>
    <lineage>
        <taxon>Eukaryota</taxon>
        <taxon>Fungi</taxon>
        <taxon>Dikarya</taxon>
        <taxon>Ascomycota</taxon>
        <taxon>Pezizomycotina</taxon>
        <taxon>Dothideomycetes</taxon>
        <taxon>Pleosporomycetidae</taxon>
        <taxon>Pleosporales</taxon>
        <taxon>Sporormiaceae</taxon>
        <taxon>Westerdykella</taxon>
    </lineage>
</organism>
<evidence type="ECO:0000259" key="1">
    <source>
        <dbReference type="Pfam" id="PF12697"/>
    </source>
</evidence>
<dbReference type="SUPFAM" id="SSF53474">
    <property type="entry name" value="alpha/beta-Hydrolases"/>
    <property type="match status" value="1"/>
</dbReference>
<keyword evidence="2" id="KW-0378">Hydrolase</keyword>
<dbReference type="EMBL" id="ML986504">
    <property type="protein sequence ID" value="KAF2274217.1"/>
    <property type="molecule type" value="Genomic_DNA"/>
</dbReference>
<dbReference type="Pfam" id="PF12697">
    <property type="entry name" value="Abhydrolase_6"/>
    <property type="match status" value="1"/>
</dbReference>
<evidence type="ECO:0000313" key="3">
    <source>
        <dbReference type="Proteomes" id="UP000800097"/>
    </source>
</evidence>
<accession>A0A6A6JD72</accession>
<dbReference type="InterPro" id="IPR029058">
    <property type="entry name" value="AB_hydrolase_fold"/>
</dbReference>